<reference evidence="2 3" key="1">
    <citation type="submission" date="2024-04" db="EMBL/GenBank/DDBJ databases">
        <authorList>
            <person name="Cremers G."/>
        </authorList>
    </citation>
    <scope>NUCLEOTIDE SEQUENCE [LARGE SCALE GENOMIC DNA]</scope>
    <source>
        <strain evidence="2">MeCH1-AG</strain>
    </source>
</reference>
<keyword evidence="3" id="KW-1185">Reference proteome</keyword>
<evidence type="ECO:0000313" key="2">
    <source>
        <dbReference type="EMBL" id="CAL1241187.1"/>
    </source>
</evidence>
<dbReference type="Proteomes" id="UP001497493">
    <property type="component" value="Chromosome"/>
</dbReference>
<proteinExistence type="predicted"/>
<evidence type="ECO:0000313" key="3">
    <source>
        <dbReference type="Proteomes" id="UP001497493"/>
    </source>
</evidence>
<organism evidence="2 3">
    <name type="scientific">Candidatus Methylocalor cossyra</name>
    <dbReference type="NCBI Taxonomy" id="3108543"/>
    <lineage>
        <taxon>Bacteria</taxon>
        <taxon>Pseudomonadati</taxon>
        <taxon>Pseudomonadota</taxon>
        <taxon>Gammaproteobacteria</taxon>
        <taxon>Methylococcales</taxon>
        <taxon>Methylococcaceae</taxon>
        <taxon>Candidatus Methylocalor</taxon>
    </lineage>
</organism>
<gene>
    <name evidence="2" type="ORF">MECH1_V1_2411</name>
</gene>
<protein>
    <submittedName>
        <fullName evidence="2">Uncharacterized protein</fullName>
    </submittedName>
</protein>
<sequence>MLTLEKDFEKGPWRALSEFIEDPELWVLLRPMEGIVPVGRTNLPQGAPASGGSGRATHSINKGCRATRSAGRSPSKLDPERLCPSGYR</sequence>
<dbReference type="EMBL" id="OZ026884">
    <property type="protein sequence ID" value="CAL1241187.1"/>
    <property type="molecule type" value="Genomic_DNA"/>
</dbReference>
<accession>A0ABP1CA84</accession>
<feature type="region of interest" description="Disordered" evidence="1">
    <location>
        <begin position="39"/>
        <end position="88"/>
    </location>
</feature>
<evidence type="ECO:0000256" key="1">
    <source>
        <dbReference type="SAM" id="MobiDB-lite"/>
    </source>
</evidence>
<name>A0ABP1CA84_9GAMM</name>